<protein>
    <recommendedName>
        <fullName evidence="2">Methylated-DNA--protein-cysteine methyltransferase</fullName>
        <ecNumber evidence="2">2.1.1.63</ecNumber>
    </recommendedName>
    <alternativeName>
        <fullName evidence="2">6-O-methylguanine-DNA methyltransferase</fullName>
        <shortName evidence="2">MGMT</shortName>
    </alternativeName>
    <alternativeName>
        <fullName evidence="2">O-6-methylguanine-DNA-alkyltransferase</fullName>
    </alternativeName>
</protein>
<keyword evidence="2" id="KW-0963">Cytoplasm</keyword>
<comment type="catalytic activity">
    <reaction evidence="2">
        <text>a 6-O-methyl-2'-deoxyguanosine in DNA + L-cysteinyl-[protein] = S-methyl-L-cysteinyl-[protein] + a 2'-deoxyguanosine in DNA</text>
        <dbReference type="Rhea" id="RHEA:24000"/>
        <dbReference type="Rhea" id="RHEA-COMP:10131"/>
        <dbReference type="Rhea" id="RHEA-COMP:10132"/>
        <dbReference type="Rhea" id="RHEA-COMP:11367"/>
        <dbReference type="Rhea" id="RHEA-COMP:11368"/>
        <dbReference type="ChEBI" id="CHEBI:29950"/>
        <dbReference type="ChEBI" id="CHEBI:82612"/>
        <dbReference type="ChEBI" id="CHEBI:85445"/>
        <dbReference type="ChEBI" id="CHEBI:85448"/>
        <dbReference type="EC" id="2.1.1.63"/>
    </reaction>
</comment>
<dbReference type="InterPro" id="IPR036388">
    <property type="entry name" value="WH-like_DNA-bd_sf"/>
</dbReference>
<dbReference type="Gene3D" id="3.30.160.70">
    <property type="entry name" value="Methylated DNA-protein cysteine methyltransferase domain"/>
    <property type="match status" value="1"/>
</dbReference>
<dbReference type="NCBIfam" id="TIGR00589">
    <property type="entry name" value="ogt"/>
    <property type="match status" value="1"/>
</dbReference>
<evidence type="ECO:0000259" key="3">
    <source>
        <dbReference type="Pfam" id="PF01035"/>
    </source>
</evidence>
<feature type="domain" description="Methylated-DNA-[protein]-cysteine S-methyltransferase DNA binding" evidence="3">
    <location>
        <begin position="90"/>
        <end position="169"/>
    </location>
</feature>
<dbReference type="InterPro" id="IPR014048">
    <property type="entry name" value="MethylDNA_cys_MeTrfase_DNA-bd"/>
</dbReference>
<reference evidence="5 6" key="1">
    <citation type="submission" date="2021-10" db="EMBL/GenBank/DDBJ databases">
        <title>The diversity and Nitrogen Metabolism of Culturable Nitrate-Utilizing Bacteria Within the Oxygen Minimum Zone of the Changjiang (Yangtze River)Estuary.</title>
        <authorList>
            <person name="Zhang D."/>
            <person name="Zheng J."/>
            <person name="Liu S."/>
            <person name="He W."/>
        </authorList>
    </citation>
    <scope>NUCLEOTIDE SEQUENCE [LARGE SCALE GENOMIC DNA]</scope>
    <source>
        <strain evidence="5 6">FXH275-2</strain>
    </source>
</reference>
<dbReference type="InterPro" id="IPR036217">
    <property type="entry name" value="MethylDNA_cys_MeTrfase_DNAb"/>
</dbReference>
<dbReference type="SUPFAM" id="SSF53155">
    <property type="entry name" value="Methylated DNA-protein cysteine methyltransferase domain"/>
    <property type="match status" value="1"/>
</dbReference>
<keyword evidence="1 2" id="KW-0227">DNA damage</keyword>
<keyword evidence="2" id="KW-0808">Transferase</keyword>
<dbReference type="CDD" id="cd06445">
    <property type="entry name" value="ATase"/>
    <property type="match status" value="1"/>
</dbReference>
<keyword evidence="2" id="KW-0234">DNA repair</keyword>
<organism evidence="5 6">
    <name type="scientific">Sphingobium soli</name>
    <dbReference type="NCBI Taxonomy" id="1591116"/>
    <lineage>
        <taxon>Bacteria</taxon>
        <taxon>Pseudomonadati</taxon>
        <taxon>Pseudomonadota</taxon>
        <taxon>Alphaproteobacteria</taxon>
        <taxon>Sphingomonadales</taxon>
        <taxon>Sphingomonadaceae</taxon>
        <taxon>Sphingobium</taxon>
    </lineage>
</organism>
<dbReference type="Gene3D" id="1.10.10.10">
    <property type="entry name" value="Winged helix-like DNA-binding domain superfamily/Winged helix DNA-binding domain"/>
    <property type="match status" value="1"/>
</dbReference>
<sequence length="174" mass="18547">MTSPLFLKDRRVTFSCIRLASPVGLLTIVASAGQLVAVLWPQDRPSRVPLPALGEAKDDPLLKEASAQLAAYFDGALGRFDLPCAPAGTPFQRDVWRALDAIPYGQTRSYGAIATDIGRPTAVRAVGAANGRNPLSIITPCHRVVGRNGDLTGFAGGLHAKQWLLAHEARVLAR</sequence>
<evidence type="ECO:0000313" key="6">
    <source>
        <dbReference type="Proteomes" id="UP001198830"/>
    </source>
</evidence>
<feature type="domain" description="Methylguanine DNA methyltransferase ribonuclease-like" evidence="4">
    <location>
        <begin position="20"/>
        <end position="84"/>
    </location>
</feature>
<dbReference type="EMBL" id="JAJGNP010000011">
    <property type="protein sequence ID" value="MCC4233696.1"/>
    <property type="molecule type" value="Genomic_DNA"/>
</dbReference>
<dbReference type="InterPro" id="IPR036631">
    <property type="entry name" value="MGMT_N_sf"/>
</dbReference>
<keyword evidence="2" id="KW-0489">Methyltransferase</keyword>
<dbReference type="SUPFAM" id="SSF46767">
    <property type="entry name" value="Methylated DNA-protein cysteine methyltransferase, C-terminal domain"/>
    <property type="match status" value="1"/>
</dbReference>
<feature type="active site" description="Nucleophile; methyl group acceptor" evidence="2">
    <location>
        <position position="141"/>
    </location>
</feature>
<comment type="function">
    <text evidence="2">Involved in the cellular defense against the biological effects of O6-methylguanine (O6-MeG) and O4-methylthymine (O4-MeT) in DNA. Repairs the methylated nucleobase in DNA by stoichiometrically transferring the methyl group to a cysteine residue in the enzyme. This is a suicide reaction: the enzyme is irreversibly inactivated.</text>
</comment>
<dbReference type="PANTHER" id="PTHR10815:SF5">
    <property type="entry name" value="METHYLATED-DNA--PROTEIN-CYSTEINE METHYLTRANSFERASE"/>
    <property type="match status" value="1"/>
</dbReference>
<dbReference type="InterPro" id="IPR023546">
    <property type="entry name" value="MGMT"/>
</dbReference>
<evidence type="ECO:0000256" key="1">
    <source>
        <dbReference type="ARBA" id="ARBA00022763"/>
    </source>
</evidence>
<accession>A0ABS8H859</accession>
<dbReference type="PANTHER" id="PTHR10815">
    <property type="entry name" value="METHYLATED-DNA--PROTEIN-CYSTEINE METHYLTRANSFERASE"/>
    <property type="match status" value="1"/>
</dbReference>
<comment type="similarity">
    <text evidence="2">Belongs to the MGMT family.</text>
</comment>
<dbReference type="EC" id="2.1.1.63" evidence="2"/>
<dbReference type="InterPro" id="IPR008332">
    <property type="entry name" value="MethylG_MeTrfase_N"/>
</dbReference>
<name>A0ABS8H859_9SPHN</name>
<evidence type="ECO:0000313" key="5">
    <source>
        <dbReference type="EMBL" id="MCC4233696.1"/>
    </source>
</evidence>
<dbReference type="Pfam" id="PF01035">
    <property type="entry name" value="DNA_binding_1"/>
    <property type="match status" value="1"/>
</dbReference>
<dbReference type="Proteomes" id="UP001198830">
    <property type="component" value="Unassembled WGS sequence"/>
</dbReference>
<dbReference type="HAMAP" id="MF_00772">
    <property type="entry name" value="OGT"/>
    <property type="match status" value="1"/>
</dbReference>
<evidence type="ECO:0000259" key="4">
    <source>
        <dbReference type="Pfam" id="PF02870"/>
    </source>
</evidence>
<dbReference type="Pfam" id="PF02870">
    <property type="entry name" value="Methyltransf_1N"/>
    <property type="match status" value="1"/>
</dbReference>
<gene>
    <name evidence="5" type="ORF">LL253_13485</name>
</gene>
<comment type="caution">
    <text evidence="5">The sequence shown here is derived from an EMBL/GenBank/DDBJ whole genome shotgun (WGS) entry which is preliminary data.</text>
</comment>
<comment type="catalytic activity">
    <reaction evidence="2">
        <text>a 4-O-methyl-thymidine in DNA + L-cysteinyl-[protein] = a thymidine in DNA + S-methyl-L-cysteinyl-[protein]</text>
        <dbReference type="Rhea" id="RHEA:53428"/>
        <dbReference type="Rhea" id="RHEA-COMP:10131"/>
        <dbReference type="Rhea" id="RHEA-COMP:10132"/>
        <dbReference type="Rhea" id="RHEA-COMP:13555"/>
        <dbReference type="Rhea" id="RHEA-COMP:13556"/>
        <dbReference type="ChEBI" id="CHEBI:29950"/>
        <dbReference type="ChEBI" id="CHEBI:82612"/>
        <dbReference type="ChEBI" id="CHEBI:137386"/>
        <dbReference type="ChEBI" id="CHEBI:137387"/>
        <dbReference type="EC" id="2.1.1.63"/>
    </reaction>
</comment>
<evidence type="ECO:0000256" key="2">
    <source>
        <dbReference type="HAMAP-Rule" id="MF_00772"/>
    </source>
</evidence>
<comment type="subcellular location">
    <subcellularLocation>
        <location evidence="2">Cytoplasm</location>
    </subcellularLocation>
</comment>
<comment type="miscellaneous">
    <text evidence="2">This enzyme catalyzes only one turnover and therefore is not strictly catalytic. According to one definition, an enzyme is a biocatalyst that acts repeatedly and over many reaction cycles.</text>
</comment>
<keyword evidence="6" id="KW-1185">Reference proteome</keyword>
<proteinExistence type="inferred from homology"/>